<dbReference type="RefSeq" id="WP_057903687.1">
    <property type="nucleotide sequence ID" value="NZ_AZDA01000017.1"/>
</dbReference>
<evidence type="ECO:0000256" key="3">
    <source>
        <dbReference type="ARBA" id="ARBA00022448"/>
    </source>
</evidence>
<feature type="transmembrane region" description="Helical" evidence="8">
    <location>
        <begin position="12"/>
        <end position="34"/>
    </location>
</feature>
<evidence type="ECO:0000256" key="1">
    <source>
        <dbReference type="ARBA" id="ARBA00004651"/>
    </source>
</evidence>
<reference evidence="10 11" key="1">
    <citation type="journal article" date="2015" name="Genome Announc.">
        <title>Expanding the biotechnology potential of lactobacilli through comparative genomics of 213 strains and associated genera.</title>
        <authorList>
            <person name="Sun Z."/>
            <person name="Harris H.M."/>
            <person name="McCann A."/>
            <person name="Guo C."/>
            <person name="Argimon S."/>
            <person name="Zhang W."/>
            <person name="Yang X."/>
            <person name="Jeffery I.B."/>
            <person name="Cooney J.C."/>
            <person name="Kagawa T.F."/>
            <person name="Liu W."/>
            <person name="Song Y."/>
            <person name="Salvetti E."/>
            <person name="Wrobel A."/>
            <person name="Rasinkangas P."/>
            <person name="Parkhill J."/>
            <person name="Rea M.C."/>
            <person name="O'Sullivan O."/>
            <person name="Ritari J."/>
            <person name="Douillard F.P."/>
            <person name="Paul Ross R."/>
            <person name="Yang R."/>
            <person name="Briner A.E."/>
            <person name="Felis G.E."/>
            <person name="de Vos W.M."/>
            <person name="Barrangou R."/>
            <person name="Klaenhammer T.R."/>
            <person name="Caufield P.W."/>
            <person name="Cui Y."/>
            <person name="Zhang H."/>
            <person name="O'Toole P.W."/>
        </authorList>
    </citation>
    <scope>NUCLEOTIDE SEQUENCE [LARGE SCALE GENOMIC DNA]</scope>
    <source>
        <strain evidence="10 11">DSM 20003</strain>
    </source>
</reference>
<feature type="domain" description="Major facilitator superfamily (MFS) profile" evidence="9">
    <location>
        <begin position="12"/>
        <end position="390"/>
    </location>
</feature>
<dbReference type="InterPro" id="IPR011701">
    <property type="entry name" value="MFS"/>
</dbReference>
<dbReference type="PANTHER" id="PTHR23515">
    <property type="entry name" value="HIGH-AFFINITY NITRATE TRANSPORTER 2.3"/>
    <property type="match status" value="1"/>
</dbReference>
<protein>
    <submittedName>
        <fullName evidence="10">Nitrite extrusion protein</fullName>
    </submittedName>
</protein>
<keyword evidence="5 8" id="KW-1133">Transmembrane helix</keyword>
<feature type="transmembrane region" description="Helical" evidence="8">
    <location>
        <begin position="209"/>
        <end position="228"/>
    </location>
</feature>
<evidence type="ECO:0000313" key="10">
    <source>
        <dbReference type="EMBL" id="KRK40305.1"/>
    </source>
</evidence>
<keyword evidence="3" id="KW-0813">Transport</keyword>
<comment type="subcellular location">
    <subcellularLocation>
        <location evidence="1">Cell membrane</location>
        <topology evidence="1">Multi-pass membrane protein</topology>
    </subcellularLocation>
</comment>
<evidence type="ECO:0000256" key="8">
    <source>
        <dbReference type="SAM" id="Phobius"/>
    </source>
</evidence>
<dbReference type="GO" id="GO:0015112">
    <property type="term" value="F:nitrate transmembrane transporter activity"/>
    <property type="evidence" value="ECO:0007669"/>
    <property type="project" value="InterPro"/>
</dbReference>
<dbReference type="EMBL" id="AZDA01000017">
    <property type="protein sequence ID" value="KRK40305.1"/>
    <property type="molecule type" value="Genomic_DNA"/>
</dbReference>
<keyword evidence="11" id="KW-1185">Reference proteome</keyword>
<accession>A0A0R1H8Q5</accession>
<dbReference type="STRING" id="1423726.FC07_GL001020"/>
<sequence>MAVSSDSHSRFNATMALIMGTLAMMGCFMAWSSFAPLAASIAKTFSLSVSQRTLLLATPVLLGSILRIPVGILSDRYGGKKVYIILMLFVLIPLFLVPRVHSFGMLLFVSLLLGMSGTSFAVGISYVSVWFPPERQGLVLGIASLGNLGNAISALTLPRIAQHWDFTAVYNFLIGVLLVLIVIFAIFCKEMPVNKDKSFKDSLSVAKDVNTWYLSLFYALTFGLFMSFSNLAPTMLGTLFKMTPVDAGLWAAAFGAMCTIVRPVGGVLSDKLRPMALLQWVLIAIGIFALELSGTLSMQLLFEIGLVLIGIFAGLGNGIIFKMVPYVSKGNTGAVTGFVGAIGGLGGYFPPILLGVLKQATGSYAVGLILLAIFAVICWIVLWRNFIRGGSHIVQ</sequence>
<feature type="transmembrane region" description="Helical" evidence="8">
    <location>
        <begin position="82"/>
        <end position="100"/>
    </location>
</feature>
<dbReference type="CDD" id="cd17341">
    <property type="entry name" value="MFS_NRT2_like"/>
    <property type="match status" value="1"/>
</dbReference>
<evidence type="ECO:0000313" key="11">
    <source>
        <dbReference type="Proteomes" id="UP000051461"/>
    </source>
</evidence>
<comment type="similarity">
    <text evidence="2">Belongs to the major facilitator superfamily. Nitrate/nitrite porter (TC 2.A.1.8) family.</text>
</comment>
<dbReference type="OrthoDB" id="9773404at2"/>
<feature type="transmembrane region" description="Helical" evidence="8">
    <location>
        <begin position="106"/>
        <end position="131"/>
    </location>
</feature>
<feature type="transmembrane region" description="Helical" evidence="8">
    <location>
        <begin position="275"/>
        <end position="294"/>
    </location>
</feature>
<keyword evidence="4 8" id="KW-0812">Transmembrane</keyword>
<feature type="transmembrane region" description="Helical" evidence="8">
    <location>
        <begin position="169"/>
        <end position="188"/>
    </location>
</feature>
<dbReference type="InterPro" id="IPR044772">
    <property type="entry name" value="NO3_transporter"/>
</dbReference>
<dbReference type="AlphaFoldDB" id="A0A0R1H8Q5"/>
<evidence type="ECO:0000256" key="6">
    <source>
        <dbReference type="ARBA" id="ARBA00023063"/>
    </source>
</evidence>
<keyword evidence="7 8" id="KW-0472">Membrane</keyword>
<feature type="transmembrane region" description="Helical" evidence="8">
    <location>
        <begin position="363"/>
        <end position="383"/>
    </location>
</feature>
<dbReference type="Gene3D" id="1.20.1250.20">
    <property type="entry name" value="MFS general substrate transporter like domains"/>
    <property type="match status" value="2"/>
</dbReference>
<feature type="transmembrane region" description="Helical" evidence="8">
    <location>
        <begin position="138"/>
        <end position="157"/>
    </location>
</feature>
<evidence type="ECO:0000256" key="2">
    <source>
        <dbReference type="ARBA" id="ARBA00008432"/>
    </source>
</evidence>
<dbReference type="SUPFAM" id="SSF103473">
    <property type="entry name" value="MFS general substrate transporter"/>
    <property type="match status" value="1"/>
</dbReference>
<gene>
    <name evidence="10" type="ORF">FC07_GL001020</name>
</gene>
<feature type="transmembrane region" description="Helical" evidence="8">
    <location>
        <begin position="248"/>
        <end position="268"/>
    </location>
</feature>
<evidence type="ECO:0000256" key="7">
    <source>
        <dbReference type="ARBA" id="ARBA00023136"/>
    </source>
</evidence>
<evidence type="ECO:0000256" key="5">
    <source>
        <dbReference type="ARBA" id="ARBA00022989"/>
    </source>
</evidence>
<dbReference type="InterPro" id="IPR036259">
    <property type="entry name" value="MFS_trans_sf"/>
</dbReference>
<feature type="transmembrane region" description="Helical" evidence="8">
    <location>
        <begin position="333"/>
        <end position="357"/>
    </location>
</feature>
<proteinExistence type="inferred from homology"/>
<dbReference type="Pfam" id="PF07690">
    <property type="entry name" value="MFS_1"/>
    <property type="match status" value="1"/>
</dbReference>
<organism evidence="10 11">
    <name type="scientific">Loigolactobacillus bifermentans DSM 20003</name>
    <dbReference type="NCBI Taxonomy" id="1423726"/>
    <lineage>
        <taxon>Bacteria</taxon>
        <taxon>Bacillati</taxon>
        <taxon>Bacillota</taxon>
        <taxon>Bacilli</taxon>
        <taxon>Lactobacillales</taxon>
        <taxon>Lactobacillaceae</taxon>
        <taxon>Loigolactobacillus</taxon>
    </lineage>
</organism>
<evidence type="ECO:0000259" key="9">
    <source>
        <dbReference type="PROSITE" id="PS50850"/>
    </source>
</evidence>
<feature type="transmembrane region" description="Helical" evidence="8">
    <location>
        <begin position="300"/>
        <end position="321"/>
    </location>
</feature>
<keyword evidence="6" id="KW-0534">Nitrate assimilation</keyword>
<feature type="transmembrane region" description="Helical" evidence="8">
    <location>
        <begin position="54"/>
        <end position="70"/>
    </location>
</feature>
<dbReference type="PROSITE" id="PS50850">
    <property type="entry name" value="MFS"/>
    <property type="match status" value="1"/>
</dbReference>
<name>A0A0R1H8Q5_9LACO</name>
<comment type="caution">
    <text evidence="10">The sequence shown here is derived from an EMBL/GenBank/DDBJ whole genome shotgun (WGS) entry which is preliminary data.</text>
</comment>
<dbReference type="PATRIC" id="fig|1423726.3.peg.1054"/>
<dbReference type="GO" id="GO:0005886">
    <property type="term" value="C:plasma membrane"/>
    <property type="evidence" value="ECO:0007669"/>
    <property type="project" value="UniProtKB-SubCell"/>
</dbReference>
<dbReference type="InterPro" id="IPR020846">
    <property type="entry name" value="MFS_dom"/>
</dbReference>
<dbReference type="Proteomes" id="UP000051461">
    <property type="component" value="Unassembled WGS sequence"/>
</dbReference>
<evidence type="ECO:0000256" key="4">
    <source>
        <dbReference type="ARBA" id="ARBA00022692"/>
    </source>
</evidence>
<dbReference type="GO" id="GO:0042128">
    <property type="term" value="P:nitrate assimilation"/>
    <property type="evidence" value="ECO:0007669"/>
    <property type="project" value="UniProtKB-KW"/>
</dbReference>